<proteinExistence type="predicted"/>
<evidence type="ECO:0008006" key="3">
    <source>
        <dbReference type="Google" id="ProtNLM"/>
    </source>
</evidence>
<reference evidence="1 2" key="1">
    <citation type="journal article" date="2021" name="Elife">
        <title>Chloroplast acquisition without the gene transfer in kleptoplastic sea slugs, Plakobranchus ocellatus.</title>
        <authorList>
            <person name="Maeda T."/>
            <person name="Takahashi S."/>
            <person name="Yoshida T."/>
            <person name="Shimamura S."/>
            <person name="Takaki Y."/>
            <person name="Nagai Y."/>
            <person name="Toyoda A."/>
            <person name="Suzuki Y."/>
            <person name="Arimoto A."/>
            <person name="Ishii H."/>
            <person name="Satoh N."/>
            <person name="Nishiyama T."/>
            <person name="Hasebe M."/>
            <person name="Maruyama T."/>
            <person name="Minagawa J."/>
            <person name="Obokata J."/>
            <person name="Shigenobu S."/>
        </authorList>
    </citation>
    <scope>NUCLEOTIDE SEQUENCE [LARGE SCALE GENOMIC DNA]</scope>
</reference>
<protein>
    <recommendedName>
        <fullName evidence="3">Caspase family p20 domain-containing protein</fullName>
    </recommendedName>
</protein>
<evidence type="ECO:0000313" key="1">
    <source>
        <dbReference type="EMBL" id="GFO01629.1"/>
    </source>
</evidence>
<dbReference type="AlphaFoldDB" id="A0AAV4A4W9"/>
<accession>A0AAV4A4W9</accession>
<gene>
    <name evidence="1" type="ORF">PoB_002813400</name>
</gene>
<dbReference type="Gene3D" id="3.40.50.300">
    <property type="entry name" value="P-loop containing nucleotide triphosphate hydrolases"/>
    <property type="match status" value="1"/>
</dbReference>
<dbReference type="EMBL" id="BLXT01003537">
    <property type="protein sequence ID" value="GFO01629.1"/>
    <property type="molecule type" value="Genomic_DNA"/>
</dbReference>
<keyword evidence="2" id="KW-1185">Reference proteome</keyword>
<sequence>MFQNVVEDNLDSAHIFLIVRCYGERFTEEDQAKTCGQGSGTEHAVVVLSYGDNFVRNTEDDNLTFSQWCENQSGALADLWTRCEKWALSADNRALDGRFKDYVGADK</sequence>
<comment type="caution">
    <text evidence="1">The sequence shown here is derived from an EMBL/GenBank/DDBJ whole genome shotgun (WGS) entry which is preliminary data.</text>
</comment>
<dbReference type="InterPro" id="IPR027417">
    <property type="entry name" value="P-loop_NTPase"/>
</dbReference>
<organism evidence="1 2">
    <name type="scientific">Plakobranchus ocellatus</name>
    <dbReference type="NCBI Taxonomy" id="259542"/>
    <lineage>
        <taxon>Eukaryota</taxon>
        <taxon>Metazoa</taxon>
        <taxon>Spiralia</taxon>
        <taxon>Lophotrochozoa</taxon>
        <taxon>Mollusca</taxon>
        <taxon>Gastropoda</taxon>
        <taxon>Heterobranchia</taxon>
        <taxon>Euthyneura</taxon>
        <taxon>Panpulmonata</taxon>
        <taxon>Sacoglossa</taxon>
        <taxon>Placobranchoidea</taxon>
        <taxon>Plakobranchidae</taxon>
        <taxon>Plakobranchus</taxon>
    </lineage>
</organism>
<evidence type="ECO:0000313" key="2">
    <source>
        <dbReference type="Proteomes" id="UP000735302"/>
    </source>
</evidence>
<name>A0AAV4A4W9_9GAST</name>
<dbReference type="Proteomes" id="UP000735302">
    <property type="component" value="Unassembled WGS sequence"/>
</dbReference>